<dbReference type="EMBL" id="CM007384">
    <property type="protein sequence ID" value="ONK72213.1"/>
    <property type="molecule type" value="Genomic_DNA"/>
</dbReference>
<name>A0A5P1F399_ASPOF</name>
<gene>
    <name evidence="2" type="ORF">A4U43_C04F17010</name>
</gene>
<feature type="transmembrane region" description="Helical" evidence="1">
    <location>
        <begin position="27"/>
        <end position="45"/>
    </location>
</feature>
<evidence type="ECO:0000313" key="2">
    <source>
        <dbReference type="EMBL" id="ONK72213.1"/>
    </source>
</evidence>
<protein>
    <submittedName>
        <fullName evidence="2">Uncharacterized protein</fullName>
    </submittedName>
</protein>
<keyword evidence="1" id="KW-0472">Membrane</keyword>
<accession>A0A5P1F399</accession>
<dbReference type="AlphaFoldDB" id="A0A5P1F399"/>
<sequence>MNGAWLQSVFTLPPCVAQSSAFHTDAYIFMGWLIGYGFGSLRARMRMGMLSTRKRRWVAGPEEGVGVEAAGGVEPEGVAYLPGFPCVDVDVCLEEVGLAETLPRNSKSSSLTAWAFSMTSASIFFCYNSKELLAVAHAIPRVPTTRVMLQICV</sequence>
<keyword evidence="1" id="KW-0812">Transmembrane</keyword>
<proteinExistence type="predicted"/>
<dbReference type="Proteomes" id="UP000243459">
    <property type="component" value="Chromosome 4"/>
</dbReference>
<reference evidence="3" key="1">
    <citation type="journal article" date="2017" name="Nat. Commun.">
        <title>The asparagus genome sheds light on the origin and evolution of a young Y chromosome.</title>
        <authorList>
            <person name="Harkess A."/>
            <person name="Zhou J."/>
            <person name="Xu C."/>
            <person name="Bowers J.E."/>
            <person name="Van der Hulst R."/>
            <person name="Ayyampalayam S."/>
            <person name="Mercati F."/>
            <person name="Riccardi P."/>
            <person name="McKain M.R."/>
            <person name="Kakrana A."/>
            <person name="Tang H."/>
            <person name="Ray J."/>
            <person name="Groenendijk J."/>
            <person name="Arikit S."/>
            <person name="Mathioni S.M."/>
            <person name="Nakano M."/>
            <person name="Shan H."/>
            <person name="Telgmann-Rauber A."/>
            <person name="Kanno A."/>
            <person name="Yue Z."/>
            <person name="Chen H."/>
            <person name="Li W."/>
            <person name="Chen Y."/>
            <person name="Xu X."/>
            <person name="Zhang Y."/>
            <person name="Luo S."/>
            <person name="Chen H."/>
            <person name="Gao J."/>
            <person name="Mao Z."/>
            <person name="Pires J.C."/>
            <person name="Luo M."/>
            <person name="Kudrna D."/>
            <person name="Wing R.A."/>
            <person name="Meyers B.C."/>
            <person name="Yi K."/>
            <person name="Kong H."/>
            <person name="Lavrijsen P."/>
            <person name="Sunseri F."/>
            <person name="Falavigna A."/>
            <person name="Ye Y."/>
            <person name="Leebens-Mack J.H."/>
            <person name="Chen G."/>
        </authorList>
    </citation>
    <scope>NUCLEOTIDE SEQUENCE [LARGE SCALE GENOMIC DNA]</scope>
    <source>
        <strain evidence="3">cv. DH0086</strain>
    </source>
</reference>
<keyword evidence="3" id="KW-1185">Reference proteome</keyword>
<evidence type="ECO:0000256" key="1">
    <source>
        <dbReference type="SAM" id="Phobius"/>
    </source>
</evidence>
<evidence type="ECO:0000313" key="3">
    <source>
        <dbReference type="Proteomes" id="UP000243459"/>
    </source>
</evidence>
<dbReference type="Gramene" id="ONK72213">
    <property type="protein sequence ID" value="ONK72213"/>
    <property type="gene ID" value="A4U43_C04F17010"/>
</dbReference>
<keyword evidence="1" id="KW-1133">Transmembrane helix</keyword>
<organism evidence="2 3">
    <name type="scientific">Asparagus officinalis</name>
    <name type="common">Garden asparagus</name>
    <dbReference type="NCBI Taxonomy" id="4686"/>
    <lineage>
        <taxon>Eukaryota</taxon>
        <taxon>Viridiplantae</taxon>
        <taxon>Streptophyta</taxon>
        <taxon>Embryophyta</taxon>
        <taxon>Tracheophyta</taxon>
        <taxon>Spermatophyta</taxon>
        <taxon>Magnoliopsida</taxon>
        <taxon>Liliopsida</taxon>
        <taxon>Asparagales</taxon>
        <taxon>Asparagaceae</taxon>
        <taxon>Asparagoideae</taxon>
        <taxon>Asparagus</taxon>
    </lineage>
</organism>